<dbReference type="Pfam" id="PF18962">
    <property type="entry name" value="Por_Secre_tail"/>
    <property type="match status" value="1"/>
</dbReference>
<dbReference type="EMBL" id="BAABJK010000004">
    <property type="protein sequence ID" value="GAA4964628.1"/>
    <property type="molecule type" value="Genomic_DNA"/>
</dbReference>
<accession>A0ABP9H9A4</accession>
<comment type="caution">
    <text evidence="3">The sequence shown here is derived from an EMBL/GenBank/DDBJ whole genome shotgun (WGS) entry which is preliminary data.</text>
</comment>
<sequence length="461" mass="48139">MAQDVTFTSVNPTTDVLTISNPGSSMVNLTNYQLCLGPGTYVQIGSLTPISGSIMLAPGADVELSYSGMETAADGLSLFSNSNFGSSNAADLISYVQWGAANQARVSQAVTAGRWDNANNFVSGNAPYTTTTGGSAASWSTSCVADGGVLTGGPFSFTTGDGIADNIPEGAITVANSQGENFAWVVTDAAGYILGLPPTFSAVDFDGAGAGNCLVWYLAWDGEITGAEPGKNANDIEGCFDLSNSILVERNNASGCDANGGDLFGGPFSFTTGDGIADNIPEGAITVANSQGENFAWVVTDAAGYILGLPPTFSAVDFDGAGEGVCLVWYLAWEGTITGLEVDLNANDIQGCFDLSNPITVNRLTGVDCSSLSTDDFSAEFDFALYPNPTKNSLTMKYKGNQSLDLDIQVFDMLGKQIMSKTLSTRGEMTLDFSDLNIGTYFLNILDKDSGFSTTKRVVRN</sequence>
<gene>
    <name evidence="3" type="ORF">GCM10023315_11840</name>
</gene>
<dbReference type="NCBIfam" id="TIGR04183">
    <property type="entry name" value="Por_Secre_tail"/>
    <property type="match status" value="1"/>
</dbReference>
<protein>
    <recommendedName>
        <fullName evidence="2">Secretion system C-terminal sorting domain-containing protein</fullName>
    </recommendedName>
</protein>
<dbReference type="Proteomes" id="UP001501692">
    <property type="component" value="Unassembled WGS sequence"/>
</dbReference>
<proteinExistence type="predicted"/>
<feature type="domain" description="Secretion system C-terminal sorting" evidence="2">
    <location>
        <begin position="385"/>
        <end position="458"/>
    </location>
</feature>
<keyword evidence="1" id="KW-0732">Signal</keyword>
<evidence type="ECO:0000313" key="3">
    <source>
        <dbReference type="EMBL" id="GAA4964628.1"/>
    </source>
</evidence>
<name>A0ABP9H9A4_9FLAO</name>
<evidence type="ECO:0000259" key="2">
    <source>
        <dbReference type="Pfam" id="PF18962"/>
    </source>
</evidence>
<reference evidence="4" key="1">
    <citation type="journal article" date="2019" name="Int. J. Syst. Evol. Microbiol.">
        <title>The Global Catalogue of Microorganisms (GCM) 10K type strain sequencing project: providing services to taxonomists for standard genome sequencing and annotation.</title>
        <authorList>
            <consortium name="The Broad Institute Genomics Platform"/>
            <consortium name="The Broad Institute Genome Sequencing Center for Infectious Disease"/>
            <person name="Wu L."/>
            <person name="Ma J."/>
        </authorList>
    </citation>
    <scope>NUCLEOTIDE SEQUENCE [LARGE SCALE GENOMIC DNA]</scope>
    <source>
        <strain evidence="4">JCM 18287</strain>
    </source>
</reference>
<dbReference type="InterPro" id="IPR026444">
    <property type="entry name" value="Secre_tail"/>
</dbReference>
<keyword evidence="4" id="KW-1185">Reference proteome</keyword>
<organism evidence="3 4">
    <name type="scientific">Algibacter aquimarinus</name>
    <dbReference type="NCBI Taxonomy" id="1136748"/>
    <lineage>
        <taxon>Bacteria</taxon>
        <taxon>Pseudomonadati</taxon>
        <taxon>Bacteroidota</taxon>
        <taxon>Flavobacteriia</taxon>
        <taxon>Flavobacteriales</taxon>
        <taxon>Flavobacteriaceae</taxon>
        <taxon>Algibacter</taxon>
    </lineage>
</organism>
<evidence type="ECO:0000313" key="4">
    <source>
        <dbReference type="Proteomes" id="UP001501692"/>
    </source>
</evidence>
<evidence type="ECO:0000256" key="1">
    <source>
        <dbReference type="ARBA" id="ARBA00022729"/>
    </source>
</evidence>